<gene>
    <name evidence="4" type="ORF">E3J59_00425</name>
</gene>
<dbReference type="Pfam" id="PF17115">
    <property type="entry name" value="Toast_rack_N"/>
    <property type="match status" value="1"/>
</dbReference>
<sequence length="299" mass="33508">MNGRSFFKGSIIILLGLILLANNFQILPWGVWYELMRLWPVILIAVGTHLIFRKSSLSFLTILSPLIIIAAMGGAIYLSQVGGNYQKVDQTFRFEQPLSPDLTRASISISFGAGRLKLEGGSTYLFDGDLVTPSWLRPKMRYKVIDREGFLELTEEGKRNRFRFGPWGKDHSWDLRLNNEIPLILRIKTGASSNHLDLSSLKVTYLELDTGASKSEIKFGDSASIRAKIDAGVSQIRLLIPQSIGTRIKADTALTSSNLMELGFRKEKDVYTSKNYPTAETRVDLDLDVGVSSLRVELY</sequence>
<evidence type="ECO:0000259" key="2">
    <source>
        <dbReference type="Pfam" id="PF17115"/>
    </source>
</evidence>
<evidence type="ECO:0000313" key="5">
    <source>
        <dbReference type="Proteomes" id="UP000320679"/>
    </source>
</evidence>
<evidence type="ECO:0000259" key="3">
    <source>
        <dbReference type="Pfam" id="PF18917"/>
    </source>
</evidence>
<comment type="caution">
    <text evidence="4">The sequence shown here is derived from an EMBL/GenBank/DDBJ whole genome shotgun (WGS) entry which is preliminary data.</text>
</comment>
<keyword evidence="1" id="KW-0472">Membrane</keyword>
<accession>A0A523V1D5</accession>
<dbReference type="Pfam" id="PF18917">
    <property type="entry name" value="LiaI-LiaF-like_TM1"/>
    <property type="match status" value="1"/>
</dbReference>
<feature type="domain" description="LiaI-LiaF-like transmembrane region" evidence="3">
    <location>
        <begin position="7"/>
        <end position="50"/>
    </location>
</feature>
<dbReference type="InterPro" id="IPR031346">
    <property type="entry name" value="DUF2154_N"/>
</dbReference>
<feature type="transmembrane region" description="Helical" evidence="1">
    <location>
        <begin position="12"/>
        <end position="30"/>
    </location>
</feature>
<feature type="transmembrane region" description="Helical" evidence="1">
    <location>
        <begin position="36"/>
        <end position="52"/>
    </location>
</feature>
<reference evidence="4 5" key="1">
    <citation type="submission" date="2019-03" db="EMBL/GenBank/DDBJ databases">
        <title>Metabolic potential of uncultured bacteria and archaea associated with petroleum seepage in deep-sea sediments.</title>
        <authorList>
            <person name="Dong X."/>
            <person name="Hubert C."/>
        </authorList>
    </citation>
    <scope>NUCLEOTIDE SEQUENCE [LARGE SCALE GENOMIC DNA]</scope>
    <source>
        <strain evidence="4">E29_bin78</strain>
    </source>
</reference>
<evidence type="ECO:0008006" key="6">
    <source>
        <dbReference type="Google" id="ProtNLM"/>
    </source>
</evidence>
<keyword evidence="1" id="KW-0812">Transmembrane</keyword>
<dbReference type="EMBL" id="SOJK01000015">
    <property type="protein sequence ID" value="TET48586.1"/>
    <property type="molecule type" value="Genomic_DNA"/>
</dbReference>
<dbReference type="AlphaFoldDB" id="A0A523V1D5"/>
<organism evidence="4 5">
    <name type="scientific">Aerophobetes bacterium</name>
    <dbReference type="NCBI Taxonomy" id="2030807"/>
    <lineage>
        <taxon>Bacteria</taxon>
        <taxon>Candidatus Aerophobota</taxon>
    </lineage>
</organism>
<feature type="domain" description="DUF2154" evidence="2">
    <location>
        <begin position="101"/>
        <end position="191"/>
    </location>
</feature>
<dbReference type="Proteomes" id="UP000320679">
    <property type="component" value="Unassembled WGS sequence"/>
</dbReference>
<proteinExistence type="predicted"/>
<dbReference type="InterPro" id="IPR043726">
    <property type="entry name" value="LiaI-LiaF-like_TM1"/>
</dbReference>
<evidence type="ECO:0000313" key="4">
    <source>
        <dbReference type="EMBL" id="TET48586.1"/>
    </source>
</evidence>
<name>A0A523V1D5_UNCAE</name>
<feature type="transmembrane region" description="Helical" evidence="1">
    <location>
        <begin position="59"/>
        <end position="78"/>
    </location>
</feature>
<keyword evidence="1" id="KW-1133">Transmembrane helix</keyword>
<evidence type="ECO:0000256" key="1">
    <source>
        <dbReference type="SAM" id="Phobius"/>
    </source>
</evidence>
<protein>
    <recommendedName>
        <fullName evidence="6">DUF5668 domain-containing protein</fullName>
    </recommendedName>
</protein>